<dbReference type="AlphaFoldDB" id="A0A7W9SRZ7"/>
<dbReference type="SUPFAM" id="SSF101756">
    <property type="entry name" value="Hypothetical protein YgiW"/>
    <property type="match status" value="1"/>
</dbReference>
<keyword evidence="1" id="KW-0732">Signal</keyword>
<protein>
    <submittedName>
        <fullName evidence="2">Uncharacterized protein YdeI (BOF family)</fullName>
    </submittedName>
</protein>
<dbReference type="Gene3D" id="2.40.50.200">
    <property type="entry name" value="Bacterial OB-fold"/>
    <property type="match status" value="1"/>
</dbReference>
<name>A0A7W9SRZ7_ARMRO</name>
<sequence length="125" mass="13035">MLLLQPPESVLFPKSLAALVLLGALVQGCQQAGSRLLGSKQAEAKPSTVAALKTATAPIALKGTMTDKCPTAACWFHLKDATGVVKVDVKAAGFTVTEIPNGAALQVSGRYNKETDEVEATGVRW</sequence>
<evidence type="ECO:0000313" key="3">
    <source>
        <dbReference type="Proteomes" id="UP000520814"/>
    </source>
</evidence>
<accession>A0A7W9SRZ7</accession>
<dbReference type="InterPro" id="IPR005220">
    <property type="entry name" value="CarO-like"/>
</dbReference>
<evidence type="ECO:0000256" key="1">
    <source>
        <dbReference type="ARBA" id="ARBA00022729"/>
    </source>
</evidence>
<dbReference type="Proteomes" id="UP000520814">
    <property type="component" value="Unassembled WGS sequence"/>
</dbReference>
<comment type="caution">
    <text evidence="2">The sequence shown here is derived from an EMBL/GenBank/DDBJ whole genome shotgun (WGS) entry which is preliminary data.</text>
</comment>
<proteinExistence type="predicted"/>
<dbReference type="InterPro" id="IPR036700">
    <property type="entry name" value="BOBF_sf"/>
</dbReference>
<dbReference type="EMBL" id="JACHGW010000003">
    <property type="protein sequence ID" value="MBB6051325.1"/>
    <property type="molecule type" value="Genomic_DNA"/>
</dbReference>
<dbReference type="Pfam" id="PF04076">
    <property type="entry name" value="BOF"/>
    <property type="match status" value="1"/>
</dbReference>
<organism evidence="2 3">
    <name type="scientific">Armatimonas rosea</name>
    <dbReference type="NCBI Taxonomy" id="685828"/>
    <lineage>
        <taxon>Bacteria</taxon>
        <taxon>Bacillati</taxon>
        <taxon>Armatimonadota</taxon>
        <taxon>Armatimonadia</taxon>
        <taxon>Armatimonadales</taxon>
        <taxon>Armatimonadaceae</taxon>
        <taxon>Armatimonas</taxon>
    </lineage>
</organism>
<evidence type="ECO:0000313" key="2">
    <source>
        <dbReference type="EMBL" id="MBB6051325.1"/>
    </source>
</evidence>
<keyword evidence="3" id="KW-1185">Reference proteome</keyword>
<dbReference type="RefSeq" id="WP_184198063.1">
    <property type="nucleotide sequence ID" value="NZ_JACHGW010000003.1"/>
</dbReference>
<gene>
    <name evidence="2" type="ORF">HNQ39_003135</name>
</gene>
<reference evidence="2 3" key="1">
    <citation type="submission" date="2020-08" db="EMBL/GenBank/DDBJ databases">
        <title>Genomic Encyclopedia of Type Strains, Phase IV (KMG-IV): sequencing the most valuable type-strain genomes for metagenomic binning, comparative biology and taxonomic classification.</title>
        <authorList>
            <person name="Goeker M."/>
        </authorList>
    </citation>
    <scope>NUCLEOTIDE SEQUENCE [LARGE SCALE GENOMIC DNA]</scope>
    <source>
        <strain evidence="2 3">DSM 23562</strain>
    </source>
</reference>